<evidence type="ECO:0000313" key="1">
    <source>
        <dbReference type="EMBL" id="KQK03208.1"/>
    </source>
</evidence>
<dbReference type="EnsemblPlants" id="KQK03208">
    <property type="protein sequence ID" value="KQK03208"/>
    <property type="gene ID" value="BRADI_2g06306v3"/>
</dbReference>
<dbReference type="Gramene" id="KQK03208">
    <property type="protein sequence ID" value="KQK03208"/>
    <property type="gene ID" value="BRADI_2g06306v3"/>
</dbReference>
<gene>
    <name evidence="1" type="ORF">BRADI_2g06306v3</name>
</gene>
<sequence length="344" mass="38136">MAENGGAPIAYLCSDMIYEILLRVPAVYIHRSCRNVCQAWRALLGEGPFIAAYGRRRSPMPLYFYHESGVLYDGYHGEPDDLLYSDDLHAVDLAARHNHRVLGFADTAVDFWHSDLDDDEPVAFRIRGSCDGILFLTDLQLGRLYACNPCTRHWARLPECPFVAFYAHGPAGDGREYRVLQAHPWEGEGGHPSTIYSIRVLGAPEEQAVRLIGHPTSPAMSAESALAIDDVLSRGIGAHLQGPPVMLHGTLHWLPTYNASDRHGYKLLTFNTVAEDFRWVSSPPALTDPDAIVDTDEVYGIIAFQLLEIDGKLAMAIMDVRPGTMVNGNDAIQPSFVFQGEIFQ</sequence>
<name>A0A0Q3FUU8_BRADI</name>
<dbReference type="Proteomes" id="UP000008810">
    <property type="component" value="Chromosome 2"/>
</dbReference>
<dbReference type="AlphaFoldDB" id="A0A0Q3FUU8"/>
<protein>
    <recommendedName>
        <fullName evidence="4">F-box domain-containing protein</fullName>
    </recommendedName>
</protein>
<evidence type="ECO:0000313" key="2">
    <source>
        <dbReference type="EnsemblPlants" id="KQK03208"/>
    </source>
</evidence>
<dbReference type="OrthoDB" id="626217at2759"/>
<dbReference type="InterPro" id="IPR050796">
    <property type="entry name" value="SCF_F-box_component"/>
</dbReference>
<reference evidence="2" key="3">
    <citation type="submission" date="2018-08" db="UniProtKB">
        <authorList>
            <consortium name="EnsemblPlants"/>
        </authorList>
    </citation>
    <scope>IDENTIFICATION</scope>
    <source>
        <strain evidence="2">cv. Bd21</strain>
    </source>
</reference>
<dbReference type="InParanoid" id="A0A0Q3FUU8"/>
<evidence type="ECO:0000313" key="3">
    <source>
        <dbReference type="Proteomes" id="UP000008810"/>
    </source>
</evidence>
<reference evidence="1" key="2">
    <citation type="submission" date="2017-06" db="EMBL/GenBank/DDBJ databases">
        <title>WGS assembly of Brachypodium distachyon.</title>
        <authorList>
            <consortium name="The International Brachypodium Initiative"/>
            <person name="Lucas S."/>
            <person name="Harmon-Smith M."/>
            <person name="Lail K."/>
            <person name="Tice H."/>
            <person name="Grimwood J."/>
            <person name="Bruce D."/>
            <person name="Barry K."/>
            <person name="Shu S."/>
            <person name="Lindquist E."/>
            <person name="Wang M."/>
            <person name="Pitluck S."/>
            <person name="Vogel J.P."/>
            <person name="Garvin D.F."/>
            <person name="Mockler T.C."/>
            <person name="Schmutz J."/>
            <person name="Rokhsar D."/>
            <person name="Bevan M.W."/>
        </authorList>
    </citation>
    <scope>NUCLEOTIDE SEQUENCE</scope>
    <source>
        <strain evidence="1">Bd21</strain>
    </source>
</reference>
<evidence type="ECO:0008006" key="4">
    <source>
        <dbReference type="Google" id="ProtNLM"/>
    </source>
</evidence>
<dbReference type="EMBL" id="CM000881">
    <property type="protein sequence ID" value="KQK03208.1"/>
    <property type="molecule type" value="Genomic_DNA"/>
</dbReference>
<dbReference type="SUPFAM" id="SSF81383">
    <property type="entry name" value="F-box domain"/>
    <property type="match status" value="1"/>
</dbReference>
<dbReference type="Gene3D" id="1.20.1280.50">
    <property type="match status" value="1"/>
</dbReference>
<organism evidence="1">
    <name type="scientific">Brachypodium distachyon</name>
    <name type="common">Purple false brome</name>
    <name type="synonym">Trachynia distachya</name>
    <dbReference type="NCBI Taxonomy" id="15368"/>
    <lineage>
        <taxon>Eukaryota</taxon>
        <taxon>Viridiplantae</taxon>
        <taxon>Streptophyta</taxon>
        <taxon>Embryophyta</taxon>
        <taxon>Tracheophyta</taxon>
        <taxon>Spermatophyta</taxon>
        <taxon>Magnoliopsida</taxon>
        <taxon>Liliopsida</taxon>
        <taxon>Poales</taxon>
        <taxon>Poaceae</taxon>
        <taxon>BOP clade</taxon>
        <taxon>Pooideae</taxon>
        <taxon>Stipodae</taxon>
        <taxon>Brachypodieae</taxon>
        <taxon>Brachypodium</taxon>
    </lineage>
</organism>
<dbReference type="PANTHER" id="PTHR31672">
    <property type="entry name" value="BNACNNG10540D PROTEIN"/>
    <property type="match status" value="1"/>
</dbReference>
<reference evidence="1 2" key="1">
    <citation type="journal article" date="2010" name="Nature">
        <title>Genome sequencing and analysis of the model grass Brachypodium distachyon.</title>
        <authorList>
            <consortium name="International Brachypodium Initiative"/>
        </authorList>
    </citation>
    <scope>NUCLEOTIDE SEQUENCE [LARGE SCALE GENOMIC DNA]</scope>
    <source>
        <strain evidence="1 2">Bd21</strain>
    </source>
</reference>
<accession>A0A0Q3FUU8</accession>
<proteinExistence type="predicted"/>
<keyword evidence="3" id="KW-1185">Reference proteome</keyword>
<dbReference type="InterPro" id="IPR036047">
    <property type="entry name" value="F-box-like_dom_sf"/>
</dbReference>